<evidence type="ECO:0000313" key="2">
    <source>
        <dbReference type="Proteomes" id="UP000192472"/>
    </source>
</evidence>
<reference evidence="1 2" key="1">
    <citation type="submission" date="2017-04" db="EMBL/GenBank/DDBJ databases">
        <authorList>
            <person name="Afonso C.L."/>
            <person name="Miller P.J."/>
            <person name="Scott M.A."/>
            <person name="Spackman E."/>
            <person name="Goraichik I."/>
            <person name="Dimitrov K.M."/>
            <person name="Suarez D.L."/>
            <person name="Swayne D.E."/>
        </authorList>
    </citation>
    <scope>NUCLEOTIDE SEQUENCE [LARGE SCALE GENOMIC DNA]</scope>
    <source>
        <strain evidence="1 2">DSM 26133</strain>
    </source>
</reference>
<dbReference type="AlphaFoldDB" id="A0A1W2GFS3"/>
<organism evidence="1 2">
    <name type="scientific">Reichenbachiella faecimaris</name>
    <dbReference type="NCBI Taxonomy" id="692418"/>
    <lineage>
        <taxon>Bacteria</taxon>
        <taxon>Pseudomonadati</taxon>
        <taxon>Bacteroidota</taxon>
        <taxon>Cytophagia</taxon>
        <taxon>Cytophagales</taxon>
        <taxon>Reichenbachiellaceae</taxon>
        <taxon>Reichenbachiella</taxon>
    </lineage>
</organism>
<evidence type="ECO:0000313" key="1">
    <source>
        <dbReference type="EMBL" id="SMD35364.1"/>
    </source>
</evidence>
<dbReference type="PROSITE" id="PS51257">
    <property type="entry name" value="PROKAR_LIPOPROTEIN"/>
    <property type="match status" value="1"/>
</dbReference>
<accession>A0A1W2GFS3</accession>
<sequence length="188" mass="21534">MKAICTFLFLLTTISSCKSHSEDSAYKIINQIYLEKESSIQLVERPVLFLNNKQVLESFFTLDLFNEKLSTYNLGSQKINLNITQSELSYMEKQISETKTDRFNKSFLSDKIVLVEKNKVEGTRNKKNLFPKMPLYEISKPLFSKSGHIALLYEEVHCGIECGGAQVIILVKNDDLWNQVGTIPISLR</sequence>
<evidence type="ECO:0008006" key="3">
    <source>
        <dbReference type="Google" id="ProtNLM"/>
    </source>
</evidence>
<proteinExistence type="predicted"/>
<protein>
    <recommendedName>
        <fullName evidence="3">Lipoprotein</fullName>
    </recommendedName>
</protein>
<dbReference type="Proteomes" id="UP000192472">
    <property type="component" value="Unassembled WGS sequence"/>
</dbReference>
<name>A0A1W2GFS3_REIFA</name>
<dbReference type="EMBL" id="FWYF01000002">
    <property type="protein sequence ID" value="SMD35364.1"/>
    <property type="molecule type" value="Genomic_DNA"/>
</dbReference>
<keyword evidence="2" id="KW-1185">Reference proteome</keyword>
<gene>
    <name evidence="1" type="ORF">SAMN04488029_2474</name>
</gene>